<dbReference type="Gene3D" id="3.40.190.10">
    <property type="entry name" value="Periplasmic binding protein-like II"/>
    <property type="match status" value="2"/>
</dbReference>
<dbReference type="EC" id="2.7.7.65" evidence="1"/>
<dbReference type="InterPro" id="IPR043128">
    <property type="entry name" value="Rev_trsase/Diguanyl_cyclase"/>
</dbReference>
<comment type="caution">
    <text evidence="5">The sequence shown here is derived from an EMBL/GenBank/DDBJ whole genome shotgun (WGS) entry which is preliminary data.</text>
</comment>
<evidence type="ECO:0000259" key="4">
    <source>
        <dbReference type="PROSITE" id="PS50887"/>
    </source>
</evidence>
<evidence type="ECO:0000313" key="5">
    <source>
        <dbReference type="EMBL" id="MFC4364255.1"/>
    </source>
</evidence>
<keyword evidence="5" id="KW-0808">Transferase</keyword>
<evidence type="ECO:0000256" key="1">
    <source>
        <dbReference type="ARBA" id="ARBA00012528"/>
    </source>
</evidence>
<name>A0ABV8VAL8_9GAMM</name>
<dbReference type="PANTHER" id="PTHR45138">
    <property type="entry name" value="REGULATORY COMPONENTS OF SENSORY TRANSDUCTION SYSTEM"/>
    <property type="match status" value="1"/>
</dbReference>
<dbReference type="SUPFAM" id="SSF55073">
    <property type="entry name" value="Nucleotide cyclase"/>
    <property type="match status" value="1"/>
</dbReference>
<reference evidence="6" key="1">
    <citation type="journal article" date="2019" name="Int. J. Syst. Evol. Microbiol.">
        <title>The Global Catalogue of Microorganisms (GCM) 10K type strain sequencing project: providing services to taxonomists for standard genome sequencing and annotation.</title>
        <authorList>
            <consortium name="The Broad Institute Genomics Platform"/>
            <consortium name="The Broad Institute Genome Sequencing Center for Infectious Disease"/>
            <person name="Wu L."/>
            <person name="Ma J."/>
        </authorList>
    </citation>
    <scope>NUCLEOTIDE SEQUENCE [LARGE SCALE GENOMIC DNA]</scope>
    <source>
        <strain evidence="6">CECT 8570</strain>
    </source>
</reference>
<keyword evidence="6" id="KW-1185">Reference proteome</keyword>
<feature type="signal peptide" evidence="3">
    <location>
        <begin position="1"/>
        <end position="29"/>
    </location>
</feature>
<dbReference type="InterPro" id="IPR001638">
    <property type="entry name" value="Solute-binding_3/MltF_N"/>
</dbReference>
<dbReference type="InterPro" id="IPR029787">
    <property type="entry name" value="Nucleotide_cyclase"/>
</dbReference>
<dbReference type="GO" id="GO:0052621">
    <property type="term" value="F:diguanylate cyclase activity"/>
    <property type="evidence" value="ECO:0007669"/>
    <property type="project" value="UniProtKB-EC"/>
</dbReference>
<dbReference type="NCBIfam" id="TIGR00254">
    <property type="entry name" value="GGDEF"/>
    <property type="match status" value="1"/>
</dbReference>
<gene>
    <name evidence="5" type="ORF">ACFOX3_18235</name>
</gene>
<dbReference type="Pfam" id="PF00990">
    <property type="entry name" value="GGDEF"/>
    <property type="match status" value="1"/>
</dbReference>
<evidence type="ECO:0000256" key="3">
    <source>
        <dbReference type="SAM" id="SignalP"/>
    </source>
</evidence>
<dbReference type="CDD" id="cd13708">
    <property type="entry name" value="PBP2_BvgS_like_1"/>
    <property type="match status" value="1"/>
</dbReference>
<dbReference type="Pfam" id="PF00497">
    <property type="entry name" value="SBP_bac_3"/>
    <property type="match status" value="1"/>
</dbReference>
<dbReference type="SMART" id="SM00062">
    <property type="entry name" value="PBPb"/>
    <property type="match status" value="1"/>
</dbReference>
<dbReference type="CDD" id="cd01949">
    <property type="entry name" value="GGDEF"/>
    <property type="match status" value="1"/>
</dbReference>
<evidence type="ECO:0000313" key="6">
    <source>
        <dbReference type="Proteomes" id="UP001595840"/>
    </source>
</evidence>
<dbReference type="Proteomes" id="UP001595840">
    <property type="component" value="Unassembled WGS sequence"/>
</dbReference>
<dbReference type="PROSITE" id="PS50887">
    <property type="entry name" value="GGDEF"/>
    <property type="match status" value="1"/>
</dbReference>
<dbReference type="InterPro" id="IPR000160">
    <property type="entry name" value="GGDEF_dom"/>
</dbReference>
<feature type="chain" id="PRO_5047106790" description="diguanylate cyclase" evidence="3">
    <location>
        <begin position="30"/>
        <end position="493"/>
    </location>
</feature>
<feature type="domain" description="GGDEF" evidence="4">
    <location>
        <begin position="360"/>
        <end position="489"/>
    </location>
</feature>
<comment type="catalytic activity">
    <reaction evidence="2">
        <text>2 GTP = 3',3'-c-di-GMP + 2 diphosphate</text>
        <dbReference type="Rhea" id="RHEA:24898"/>
        <dbReference type="ChEBI" id="CHEBI:33019"/>
        <dbReference type="ChEBI" id="CHEBI:37565"/>
        <dbReference type="ChEBI" id="CHEBI:58805"/>
        <dbReference type="EC" id="2.7.7.65"/>
    </reaction>
</comment>
<dbReference type="InterPro" id="IPR050469">
    <property type="entry name" value="Diguanylate_Cyclase"/>
</dbReference>
<proteinExistence type="predicted"/>
<dbReference type="SMART" id="SM00267">
    <property type="entry name" value="GGDEF"/>
    <property type="match status" value="1"/>
</dbReference>
<keyword evidence="3" id="KW-0732">Signal</keyword>
<organism evidence="5 6">
    <name type="scientific">Simiduia curdlanivorans</name>
    <dbReference type="NCBI Taxonomy" id="1492769"/>
    <lineage>
        <taxon>Bacteria</taxon>
        <taxon>Pseudomonadati</taxon>
        <taxon>Pseudomonadota</taxon>
        <taxon>Gammaproteobacteria</taxon>
        <taxon>Cellvibrionales</taxon>
        <taxon>Cellvibrionaceae</taxon>
        <taxon>Simiduia</taxon>
    </lineage>
</organism>
<dbReference type="Gene3D" id="3.30.70.270">
    <property type="match status" value="1"/>
</dbReference>
<evidence type="ECO:0000256" key="2">
    <source>
        <dbReference type="ARBA" id="ARBA00034247"/>
    </source>
</evidence>
<accession>A0ABV8VAL8</accession>
<dbReference type="SUPFAM" id="SSF53850">
    <property type="entry name" value="Periplasmic binding protein-like II"/>
    <property type="match status" value="1"/>
</dbReference>
<protein>
    <recommendedName>
        <fullName evidence="1">diguanylate cyclase</fullName>
        <ecNumber evidence="1">2.7.7.65</ecNumber>
    </recommendedName>
</protein>
<dbReference type="EMBL" id="JBHSCX010000021">
    <property type="protein sequence ID" value="MFC4364255.1"/>
    <property type="molecule type" value="Genomic_DNA"/>
</dbReference>
<keyword evidence="5" id="KW-0548">Nucleotidyltransferase</keyword>
<sequence length="493" mass="55643">MPRISLRLLKMTLMSLSLYLCTLALSTQASLVALTPEQHTYLTTKKQLTYCVDPNWMPFEAVKNGVHIGMSKDYVELLSKSLEIPFVLVPTSRWRQTLDYLEQGRCDLIPMLNRTAERETYASFSDVYFRDPNVLVVRTNHLNEIKGYSDLHGKSLAVIDGYMQEEYLRNEHPEIALVRVASELAGLMRVSSGDVDAVAGSLLAVTRHIQNAGLSNLHIATDLPQGDELRLAVHKNNPELLAILNLAIDNFSHQDHSRIYSSWNPISIATKTDYSLAWKIALASILILLLLLERYRASKKVNSILLEKNMELKAVHAQLSTQHQHLLFLATHDNLTGLLNRKSILEHIEKELTRWRRQQFPLTLLILDLDKFKSINDKYGHNAGDITLKTFANTLTKVVRETDFCARWGGEEFIIVSSNTDLKAASTLAERIHNKLAVATTPDAPTASCSIGIAQYHQQDSFEQWFERADKALYRAKMRGGKCTATESENSNG</sequence>
<dbReference type="PANTHER" id="PTHR45138:SF9">
    <property type="entry name" value="DIGUANYLATE CYCLASE DGCM-RELATED"/>
    <property type="match status" value="1"/>
</dbReference>